<gene>
    <name evidence="1" type="ORF">NUU61_005936</name>
</gene>
<dbReference type="SUPFAM" id="SSF49777">
    <property type="entry name" value="PEBP-like"/>
    <property type="match status" value="1"/>
</dbReference>
<dbReference type="Proteomes" id="UP001141434">
    <property type="component" value="Unassembled WGS sequence"/>
</dbReference>
<protein>
    <submittedName>
        <fullName evidence="1">Phosphatidylethanolamine-binding protein PEBP</fullName>
    </submittedName>
</protein>
<dbReference type="CDD" id="cd00457">
    <property type="entry name" value="PEBP"/>
    <property type="match status" value="1"/>
</dbReference>
<dbReference type="InterPro" id="IPR036610">
    <property type="entry name" value="PEBP-like_sf"/>
</dbReference>
<accession>A0A9W9K399</accession>
<name>A0A9W9K399_9EURO</name>
<organism evidence="1 2">
    <name type="scientific">Penicillium alfredii</name>
    <dbReference type="NCBI Taxonomy" id="1506179"/>
    <lineage>
        <taxon>Eukaryota</taxon>
        <taxon>Fungi</taxon>
        <taxon>Dikarya</taxon>
        <taxon>Ascomycota</taxon>
        <taxon>Pezizomycotina</taxon>
        <taxon>Eurotiomycetes</taxon>
        <taxon>Eurotiomycetidae</taxon>
        <taxon>Eurotiales</taxon>
        <taxon>Aspergillaceae</taxon>
        <taxon>Penicillium</taxon>
    </lineage>
</organism>
<evidence type="ECO:0000313" key="2">
    <source>
        <dbReference type="Proteomes" id="UP001141434"/>
    </source>
</evidence>
<dbReference type="AlphaFoldDB" id="A0A9W9K399"/>
<sequence>MAFILHYLQFILGRLLYPIRNHESRQIIHSPAFHDHPEPNMTLDAVGCGPSGSDLPRQYTCLAEDGVGCLPELCWDAPESEAAVKEYVLICEDIDLPIPSLVIHHGLFWAIPASVTTAVPADIQVHDGSPKSRLTRAGWRYIPNLVGSSYIGAGAPLGHGKHRYLFTIIALNAPLQFDSPEKASKQDIKQAMIGKVIGWGQWIGHFERPWPN</sequence>
<dbReference type="OrthoDB" id="10251855at2759"/>
<dbReference type="GeneID" id="81395633"/>
<dbReference type="EMBL" id="JAPMSZ010000009">
    <property type="protein sequence ID" value="KAJ5091066.1"/>
    <property type="molecule type" value="Genomic_DNA"/>
</dbReference>
<proteinExistence type="predicted"/>
<dbReference type="Gene3D" id="3.90.280.10">
    <property type="entry name" value="PEBP-like"/>
    <property type="match status" value="1"/>
</dbReference>
<evidence type="ECO:0000313" key="1">
    <source>
        <dbReference type="EMBL" id="KAJ5091066.1"/>
    </source>
</evidence>
<reference evidence="1" key="2">
    <citation type="journal article" date="2023" name="IMA Fungus">
        <title>Comparative genomic study of the Penicillium genus elucidates a diverse pangenome and 15 lateral gene transfer events.</title>
        <authorList>
            <person name="Petersen C."/>
            <person name="Sorensen T."/>
            <person name="Nielsen M.R."/>
            <person name="Sondergaard T.E."/>
            <person name="Sorensen J.L."/>
            <person name="Fitzpatrick D.A."/>
            <person name="Frisvad J.C."/>
            <person name="Nielsen K.L."/>
        </authorList>
    </citation>
    <scope>NUCLEOTIDE SEQUENCE</scope>
    <source>
        <strain evidence="1">IBT 34128</strain>
    </source>
</reference>
<dbReference type="InterPro" id="IPR008914">
    <property type="entry name" value="PEBP"/>
</dbReference>
<reference evidence="1" key="1">
    <citation type="submission" date="2022-11" db="EMBL/GenBank/DDBJ databases">
        <authorList>
            <person name="Petersen C."/>
        </authorList>
    </citation>
    <scope>NUCLEOTIDE SEQUENCE</scope>
    <source>
        <strain evidence="1">IBT 34128</strain>
    </source>
</reference>
<dbReference type="PANTHER" id="PTHR30289">
    <property type="entry name" value="UNCHARACTERIZED PROTEIN YBCL-RELATED"/>
    <property type="match status" value="1"/>
</dbReference>
<comment type="caution">
    <text evidence="1">The sequence shown here is derived from an EMBL/GenBank/DDBJ whole genome shotgun (WGS) entry which is preliminary data.</text>
</comment>
<dbReference type="RefSeq" id="XP_056509264.1">
    <property type="nucleotide sequence ID" value="XM_056656464.1"/>
</dbReference>
<keyword evidence="2" id="KW-1185">Reference proteome</keyword>
<dbReference type="Pfam" id="PF01161">
    <property type="entry name" value="PBP"/>
    <property type="match status" value="1"/>
</dbReference>
<dbReference type="InterPro" id="IPR049556">
    <property type="entry name" value="PhiB"/>
</dbReference>
<dbReference type="PANTHER" id="PTHR30289:SF13">
    <property type="entry name" value="PEBP-LIKE PROTEIN"/>
    <property type="match status" value="1"/>
</dbReference>